<dbReference type="Pfam" id="PF00027">
    <property type="entry name" value="cNMP_binding"/>
    <property type="match status" value="1"/>
</dbReference>
<dbReference type="PROSITE" id="PS51063">
    <property type="entry name" value="HTH_CRP_2"/>
    <property type="match status" value="1"/>
</dbReference>
<keyword evidence="7" id="KW-1185">Reference proteome</keyword>
<feature type="domain" description="HTH crp-type" evidence="5">
    <location>
        <begin position="144"/>
        <end position="210"/>
    </location>
</feature>
<name>A0A7U6GJ70_9GAMM</name>
<dbReference type="Gene3D" id="2.60.120.10">
    <property type="entry name" value="Jelly Rolls"/>
    <property type="match status" value="1"/>
</dbReference>
<dbReference type="InterPro" id="IPR036390">
    <property type="entry name" value="WH_DNA-bd_sf"/>
</dbReference>
<dbReference type="AlphaFoldDB" id="A0A7U6GJ70"/>
<organism evidence="6 7">
    <name type="scientific">Thiolapillus brandeum</name>
    <dbReference type="NCBI Taxonomy" id="1076588"/>
    <lineage>
        <taxon>Bacteria</taxon>
        <taxon>Pseudomonadati</taxon>
        <taxon>Pseudomonadota</taxon>
        <taxon>Gammaproteobacteria</taxon>
        <taxon>Chromatiales</taxon>
        <taxon>Sedimenticolaceae</taxon>
        <taxon>Thiolapillus</taxon>
    </lineage>
</organism>
<dbReference type="InterPro" id="IPR018490">
    <property type="entry name" value="cNMP-bd_dom_sf"/>
</dbReference>
<dbReference type="InterPro" id="IPR000595">
    <property type="entry name" value="cNMP-bd_dom"/>
</dbReference>
<reference evidence="6 7" key="1">
    <citation type="journal article" date="2014" name="PLoS ONE">
        <title>Physiological and genomic features of a novel sulfur-oxidizing gammaproteobacterium belonging to a previously uncultivated symbiotic lineage isolated from a hydrothermal vent.</title>
        <authorList>
            <person name="Nunoura T."/>
            <person name="Takaki Y."/>
            <person name="Kazama H."/>
            <person name="Kakuta J."/>
            <person name="Shimamura S."/>
            <person name="Makita H."/>
            <person name="Hirai M."/>
            <person name="Miyazaki M."/>
            <person name="Takai K."/>
        </authorList>
    </citation>
    <scope>NUCLEOTIDE SEQUENCE [LARGE SCALE GENOMIC DNA]</scope>
    <source>
        <strain evidence="6 7">Hiromi1</strain>
    </source>
</reference>
<evidence type="ECO:0000313" key="6">
    <source>
        <dbReference type="EMBL" id="BAO44614.1"/>
    </source>
</evidence>
<dbReference type="Gene3D" id="1.10.10.10">
    <property type="entry name" value="Winged helix-like DNA-binding domain superfamily/Winged helix DNA-binding domain"/>
    <property type="match status" value="1"/>
</dbReference>
<evidence type="ECO:0000256" key="1">
    <source>
        <dbReference type="ARBA" id="ARBA00023015"/>
    </source>
</evidence>
<dbReference type="EMBL" id="AP012273">
    <property type="protein sequence ID" value="BAO44614.1"/>
    <property type="molecule type" value="Genomic_DNA"/>
</dbReference>
<dbReference type="GO" id="GO:0003700">
    <property type="term" value="F:DNA-binding transcription factor activity"/>
    <property type="evidence" value="ECO:0007669"/>
    <property type="project" value="TreeGrafter"/>
</dbReference>
<feature type="domain" description="Cyclic nucleotide-binding" evidence="4">
    <location>
        <begin position="5"/>
        <end position="130"/>
    </location>
</feature>
<dbReference type="Pfam" id="PF13545">
    <property type="entry name" value="HTH_Crp_2"/>
    <property type="match status" value="1"/>
</dbReference>
<keyword evidence="3" id="KW-0804">Transcription</keyword>
<dbReference type="PANTHER" id="PTHR24567">
    <property type="entry name" value="CRP FAMILY TRANSCRIPTIONAL REGULATORY PROTEIN"/>
    <property type="match status" value="1"/>
</dbReference>
<accession>A0A7U6GJ70</accession>
<dbReference type="SMART" id="SM00419">
    <property type="entry name" value="HTH_CRP"/>
    <property type="match status" value="1"/>
</dbReference>
<dbReference type="GO" id="GO:0003677">
    <property type="term" value="F:DNA binding"/>
    <property type="evidence" value="ECO:0007669"/>
    <property type="project" value="UniProtKB-KW"/>
</dbReference>
<evidence type="ECO:0000256" key="3">
    <source>
        <dbReference type="ARBA" id="ARBA00023163"/>
    </source>
</evidence>
<evidence type="ECO:0000259" key="4">
    <source>
        <dbReference type="PROSITE" id="PS50042"/>
    </source>
</evidence>
<dbReference type="GO" id="GO:0005829">
    <property type="term" value="C:cytosol"/>
    <property type="evidence" value="ECO:0007669"/>
    <property type="project" value="TreeGrafter"/>
</dbReference>
<dbReference type="PROSITE" id="PS00888">
    <property type="entry name" value="CNMP_BINDING_1"/>
    <property type="match status" value="1"/>
</dbReference>
<dbReference type="InterPro" id="IPR036388">
    <property type="entry name" value="WH-like_DNA-bd_sf"/>
</dbReference>
<dbReference type="SUPFAM" id="SSF51206">
    <property type="entry name" value="cAMP-binding domain-like"/>
    <property type="match status" value="1"/>
</dbReference>
<evidence type="ECO:0000313" key="7">
    <source>
        <dbReference type="Proteomes" id="UP000031631"/>
    </source>
</evidence>
<dbReference type="PROSITE" id="PS50042">
    <property type="entry name" value="CNMP_BINDING_3"/>
    <property type="match status" value="1"/>
</dbReference>
<keyword evidence="1" id="KW-0805">Transcription regulation</keyword>
<evidence type="ECO:0000256" key="2">
    <source>
        <dbReference type="ARBA" id="ARBA00023125"/>
    </source>
</evidence>
<dbReference type="PANTHER" id="PTHR24567:SF74">
    <property type="entry name" value="HTH-TYPE TRANSCRIPTIONAL REGULATOR ARCR"/>
    <property type="match status" value="1"/>
</dbReference>
<keyword evidence="2" id="KW-0238">DNA-binding</keyword>
<dbReference type="InterPro" id="IPR014710">
    <property type="entry name" value="RmlC-like_jellyroll"/>
</dbReference>
<dbReference type="SUPFAM" id="SSF46785">
    <property type="entry name" value="Winged helix' DNA-binding domain"/>
    <property type="match status" value="1"/>
</dbReference>
<dbReference type="InterPro" id="IPR018488">
    <property type="entry name" value="cNMP-bd_CS"/>
</dbReference>
<dbReference type="SMART" id="SM00100">
    <property type="entry name" value="cNMP"/>
    <property type="match status" value="1"/>
</dbReference>
<protein>
    <submittedName>
        <fullName evidence="6">CRP/FNR family transcriptional regulator anaerobic regulatory protein</fullName>
    </submittedName>
</protein>
<dbReference type="InterPro" id="IPR012318">
    <property type="entry name" value="HTH_CRP"/>
</dbReference>
<evidence type="ECO:0000259" key="5">
    <source>
        <dbReference type="PROSITE" id="PS51063"/>
    </source>
</evidence>
<gene>
    <name evidence="6" type="ORF">TBH_C1697</name>
</gene>
<proteinExistence type="predicted"/>
<dbReference type="InterPro" id="IPR050397">
    <property type="entry name" value="Env_Response_Regulators"/>
</dbReference>
<dbReference type="Proteomes" id="UP000031631">
    <property type="component" value="Chromosome"/>
</dbReference>
<dbReference type="CDD" id="cd00038">
    <property type="entry name" value="CAP_ED"/>
    <property type="match status" value="1"/>
</dbReference>
<dbReference type="PRINTS" id="PR00034">
    <property type="entry name" value="HTHCRP"/>
</dbReference>
<sequence length="219" mass="24938">MLFDVYPELNQPDNLPWLELLERATFIDLPAQNTLVRQGTSCNNFLFLLDGAVRVYQMAEDGREMTLYRINPGDICLMSLSSLLNDKPFKANARTDTPIKALVLSVRDFHLAMKVSDSFRNQVLRSLVNSVCEIMHSFYDTAFEPLELRLACLLGHMFERSHSDTLDVTHQQLAMELGTSREVISRILKRLEKQQCITLSRAQIKVGPAQNLPWQPQGG</sequence>
<dbReference type="KEGG" id="tbn:TBH_C1697"/>